<reference evidence="2" key="1">
    <citation type="submission" date="2023-02" db="EMBL/GenBank/DDBJ databases">
        <title>Colletotrichum kahawae CIFC_Que2 genome sequencing and assembly.</title>
        <authorList>
            <person name="Baroncelli R."/>
        </authorList>
    </citation>
    <scope>NUCLEOTIDE SEQUENCE</scope>
    <source>
        <strain evidence="2">CIFC_Que2</strain>
    </source>
</reference>
<gene>
    <name evidence="2" type="ORF">CKAH01_05506</name>
</gene>
<comment type="caution">
    <text evidence="2">The sequence shown here is derived from an EMBL/GenBank/DDBJ whole genome shotgun (WGS) entry which is preliminary data.</text>
</comment>
<accession>A0AAE0D6I9</accession>
<protein>
    <submittedName>
        <fullName evidence="2">Pol-like protein</fullName>
    </submittedName>
</protein>
<keyword evidence="3" id="KW-1185">Reference proteome</keyword>
<organism evidence="2 3">
    <name type="scientific">Colletotrichum kahawae</name>
    <name type="common">Coffee berry disease fungus</name>
    <dbReference type="NCBI Taxonomy" id="34407"/>
    <lineage>
        <taxon>Eukaryota</taxon>
        <taxon>Fungi</taxon>
        <taxon>Dikarya</taxon>
        <taxon>Ascomycota</taxon>
        <taxon>Pezizomycotina</taxon>
        <taxon>Sordariomycetes</taxon>
        <taxon>Hypocreomycetidae</taxon>
        <taxon>Glomerellales</taxon>
        <taxon>Glomerellaceae</taxon>
        <taxon>Colletotrichum</taxon>
        <taxon>Colletotrichum gloeosporioides species complex</taxon>
    </lineage>
</organism>
<sequence>MDSPEGSANDAMTAEIDRRVNEAVNSDPYAAYEQRTDTIHSRYDYTGNERWYNDGSRGAEEAPAKPSEVYRKA</sequence>
<name>A0AAE0D6I9_COLKA</name>
<dbReference type="EMBL" id="VYYT01000178">
    <property type="protein sequence ID" value="KAK2759719.1"/>
    <property type="molecule type" value="Genomic_DNA"/>
</dbReference>
<proteinExistence type="predicted"/>
<feature type="compositionally biased region" description="Basic and acidic residues" evidence="1">
    <location>
        <begin position="57"/>
        <end position="73"/>
    </location>
</feature>
<evidence type="ECO:0000313" key="3">
    <source>
        <dbReference type="Proteomes" id="UP001281614"/>
    </source>
</evidence>
<dbReference type="Proteomes" id="UP001281614">
    <property type="component" value="Unassembled WGS sequence"/>
</dbReference>
<evidence type="ECO:0000313" key="2">
    <source>
        <dbReference type="EMBL" id="KAK2759719.1"/>
    </source>
</evidence>
<dbReference type="AlphaFoldDB" id="A0AAE0D6I9"/>
<feature type="region of interest" description="Disordered" evidence="1">
    <location>
        <begin position="49"/>
        <end position="73"/>
    </location>
</feature>
<evidence type="ECO:0000256" key="1">
    <source>
        <dbReference type="SAM" id="MobiDB-lite"/>
    </source>
</evidence>